<evidence type="ECO:0000313" key="3">
    <source>
        <dbReference type="Proteomes" id="UP000597656"/>
    </source>
</evidence>
<accession>A0ABQ2ITC1</accession>
<sequence>MIGPVDVQRWQAAAVPWWVTKVGLVGGWIAAFYFALSANEAPCTTAQPCLPDPLFSLAVVPLLATPLLLVFNRVLTGCAMGVLFGAMDIALDSSAVANTAFGLHAAACALVAAWTVRSRADQHETAGSALVSLPDLPPQRGVLRVVAVLLVVFGFLTFVQYSLINDEIEQHVAKASRVEAEVVEIKNTGEVWVELPDRQRTAFQPLAPETYHVGDGVPVLADGTWVRMENEPENVTWLLIIGGSAVFFAIMLAARERRRRALWSGPVKAIRVQAHQIGPRRILLRHGKKDVATVTTLVDLGLEEPLYHDTEQFGRVWRGEEDPPLRHDPVEVLVAGEWHHGGQVALLVEGEVVATSTLSRVRPRHTVHSAHLPGVPVTAGTPVELPHAIWPGDRRRVEGAALLLGAAGALVALKYYPELIVLGLIGVQCVLSAVTRFQPMLRLDHNSVVLYTGIFTYRVPWALLHGVRRSGPQLMLAFGPHGDVLTTPHLPDDEAGEKLMWARARSLIAEHSGERVTRRLNISVLAGAVYAALVLFI</sequence>
<keyword evidence="1" id="KW-1133">Transmembrane helix</keyword>
<organism evidence="2 3">
    <name type="scientific">Lentzea pudingi</name>
    <dbReference type="NCBI Taxonomy" id="1789439"/>
    <lineage>
        <taxon>Bacteria</taxon>
        <taxon>Bacillati</taxon>
        <taxon>Actinomycetota</taxon>
        <taxon>Actinomycetes</taxon>
        <taxon>Pseudonocardiales</taxon>
        <taxon>Pseudonocardiaceae</taxon>
        <taxon>Lentzea</taxon>
    </lineage>
</organism>
<proteinExistence type="predicted"/>
<dbReference type="RefSeq" id="WP_189159684.1">
    <property type="nucleotide sequence ID" value="NZ_BMNC01000018.1"/>
</dbReference>
<keyword evidence="1" id="KW-0812">Transmembrane</keyword>
<name>A0ABQ2ITC1_9PSEU</name>
<evidence type="ECO:0000313" key="2">
    <source>
        <dbReference type="EMBL" id="GGN23057.1"/>
    </source>
</evidence>
<comment type="caution">
    <text evidence="2">The sequence shown here is derived from an EMBL/GenBank/DDBJ whole genome shotgun (WGS) entry which is preliminary data.</text>
</comment>
<protein>
    <submittedName>
        <fullName evidence="2">Uncharacterized protein</fullName>
    </submittedName>
</protein>
<feature type="transmembrane region" description="Helical" evidence="1">
    <location>
        <begin position="54"/>
        <end position="75"/>
    </location>
</feature>
<dbReference type="Proteomes" id="UP000597656">
    <property type="component" value="Unassembled WGS sequence"/>
</dbReference>
<evidence type="ECO:0000256" key="1">
    <source>
        <dbReference type="SAM" id="Phobius"/>
    </source>
</evidence>
<feature type="transmembrane region" description="Helical" evidence="1">
    <location>
        <begin position="235"/>
        <end position="254"/>
    </location>
</feature>
<reference evidence="3" key="1">
    <citation type="journal article" date="2019" name="Int. J. Syst. Evol. Microbiol.">
        <title>The Global Catalogue of Microorganisms (GCM) 10K type strain sequencing project: providing services to taxonomists for standard genome sequencing and annotation.</title>
        <authorList>
            <consortium name="The Broad Institute Genomics Platform"/>
            <consortium name="The Broad Institute Genome Sequencing Center for Infectious Disease"/>
            <person name="Wu L."/>
            <person name="Ma J."/>
        </authorList>
    </citation>
    <scope>NUCLEOTIDE SEQUENCE [LARGE SCALE GENOMIC DNA]</scope>
    <source>
        <strain evidence="3">CGMCC 4.7319</strain>
    </source>
</reference>
<gene>
    <name evidence="2" type="ORF">GCM10011609_75580</name>
</gene>
<feature type="transmembrane region" description="Helical" evidence="1">
    <location>
        <begin position="15"/>
        <end position="34"/>
    </location>
</feature>
<feature type="transmembrane region" description="Helical" evidence="1">
    <location>
        <begin position="95"/>
        <end position="116"/>
    </location>
</feature>
<feature type="transmembrane region" description="Helical" evidence="1">
    <location>
        <begin position="142"/>
        <end position="164"/>
    </location>
</feature>
<keyword evidence="1" id="KW-0472">Membrane</keyword>
<dbReference type="EMBL" id="BMNC01000018">
    <property type="protein sequence ID" value="GGN23057.1"/>
    <property type="molecule type" value="Genomic_DNA"/>
</dbReference>
<keyword evidence="3" id="KW-1185">Reference proteome</keyword>